<dbReference type="Proteomes" id="UP000026962">
    <property type="component" value="Chromosome 1"/>
</dbReference>
<organism evidence="2">
    <name type="scientific">Oryza punctata</name>
    <name type="common">Red rice</name>
    <dbReference type="NCBI Taxonomy" id="4537"/>
    <lineage>
        <taxon>Eukaryota</taxon>
        <taxon>Viridiplantae</taxon>
        <taxon>Streptophyta</taxon>
        <taxon>Embryophyta</taxon>
        <taxon>Tracheophyta</taxon>
        <taxon>Spermatophyta</taxon>
        <taxon>Magnoliopsida</taxon>
        <taxon>Liliopsida</taxon>
        <taxon>Poales</taxon>
        <taxon>Poaceae</taxon>
        <taxon>BOP clade</taxon>
        <taxon>Oryzoideae</taxon>
        <taxon>Oryzeae</taxon>
        <taxon>Oryzinae</taxon>
        <taxon>Oryza</taxon>
    </lineage>
</organism>
<evidence type="ECO:0000256" key="1">
    <source>
        <dbReference type="SAM" id="MobiDB-lite"/>
    </source>
</evidence>
<name>A0A0E0JGQ3_ORYPU</name>
<reference evidence="2" key="1">
    <citation type="submission" date="2015-04" db="UniProtKB">
        <authorList>
            <consortium name="EnsemblPlants"/>
        </authorList>
    </citation>
    <scope>IDENTIFICATION</scope>
</reference>
<evidence type="ECO:0000313" key="2">
    <source>
        <dbReference type="EnsemblPlants" id="OPUNC01G10140.2"/>
    </source>
</evidence>
<feature type="compositionally biased region" description="Polar residues" evidence="1">
    <location>
        <begin position="7"/>
        <end position="17"/>
    </location>
</feature>
<evidence type="ECO:0000313" key="3">
    <source>
        <dbReference type="Proteomes" id="UP000026962"/>
    </source>
</evidence>
<dbReference type="AlphaFoldDB" id="A0A0E0JGQ3"/>
<dbReference type="EnsemblPlants" id="OPUNC01G10140.2">
    <property type="protein sequence ID" value="OPUNC01G10140.2"/>
    <property type="gene ID" value="OPUNC01G10140"/>
</dbReference>
<sequence length="74" mass="8269">MSGHRTAGTSHTHTTGCRGQRWRGGGEKPSRASTGNPWTSPSHISGRFLKEAAWRLLQSQAHRDSHRYACYVYS</sequence>
<feature type="region of interest" description="Disordered" evidence="1">
    <location>
        <begin position="1"/>
        <end position="44"/>
    </location>
</feature>
<feature type="compositionally biased region" description="Polar residues" evidence="1">
    <location>
        <begin position="31"/>
        <end position="43"/>
    </location>
</feature>
<keyword evidence="3" id="KW-1185">Reference proteome</keyword>
<accession>A0A0E0JGQ3</accession>
<reference evidence="2" key="2">
    <citation type="submission" date="2018-05" db="EMBL/GenBank/DDBJ databases">
        <title>OpunRS2 (Oryza punctata Reference Sequence Version 2).</title>
        <authorList>
            <person name="Zhang J."/>
            <person name="Kudrna D."/>
            <person name="Lee S."/>
            <person name="Talag J."/>
            <person name="Welchert J."/>
            <person name="Wing R.A."/>
        </authorList>
    </citation>
    <scope>NUCLEOTIDE SEQUENCE [LARGE SCALE GENOMIC DNA]</scope>
</reference>
<proteinExistence type="predicted"/>
<dbReference type="Gramene" id="OPUNC01G10140.2">
    <property type="protein sequence ID" value="OPUNC01G10140.2"/>
    <property type="gene ID" value="OPUNC01G10140"/>
</dbReference>
<dbReference type="HOGENOM" id="CLU_2695183_0_0_1"/>
<protein>
    <submittedName>
        <fullName evidence="2">Uncharacterized protein</fullName>
    </submittedName>
</protein>